<evidence type="ECO:0000313" key="3">
    <source>
        <dbReference type="EMBL" id="SMC35102.1"/>
    </source>
</evidence>
<feature type="compositionally biased region" description="Low complexity" evidence="1">
    <location>
        <begin position="131"/>
        <end position="145"/>
    </location>
</feature>
<gene>
    <name evidence="3" type="ORF">SAMN06296429_10218</name>
</gene>
<dbReference type="RefSeq" id="WP_084449616.1">
    <property type="nucleotide sequence ID" value="NZ_FWXN01000002.1"/>
</dbReference>
<dbReference type="EMBL" id="FWXN01000002">
    <property type="protein sequence ID" value="SMC35102.1"/>
    <property type="molecule type" value="Genomic_DNA"/>
</dbReference>
<keyword evidence="2" id="KW-0812">Transmembrane</keyword>
<evidence type="ECO:0000256" key="2">
    <source>
        <dbReference type="SAM" id="Phobius"/>
    </source>
</evidence>
<dbReference type="OrthoDB" id="5194776at2"/>
<protein>
    <submittedName>
        <fullName evidence="3">Uncharacterized protein</fullName>
    </submittedName>
</protein>
<organism evidence="3 4">
    <name type="scientific">Janibacter indicus</name>
    <dbReference type="NCBI Taxonomy" id="857417"/>
    <lineage>
        <taxon>Bacteria</taxon>
        <taxon>Bacillati</taxon>
        <taxon>Actinomycetota</taxon>
        <taxon>Actinomycetes</taxon>
        <taxon>Micrococcales</taxon>
        <taxon>Intrasporangiaceae</taxon>
        <taxon>Janibacter</taxon>
    </lineage>
</organism>
<feature type="transmembrane region" description="Helical" evidence="2">
    <location>
        <begin position="43"/>
        <end position="76"/>
    </location>
</feature>
<reference evidence="3 4" key="1">
    <citation type="submission" date="2017-04" db="EMBL/GenBank/DDBJ databases">
        <authorList>
            <person name="Afonso C.L."/>
            <person name="Miller P.J."/>
            <person name="Scott M.A."/>
            <person name="Spackman E."/>
            <person name="Goraichik I."/>
            <person name="Dimitrov K.M."/>
            <person name="Suarez D.L."/>
            <person name="Swayne D.E."/>
        </authorList>
    </citation>
    <scope>NUCLEOTIDE SEQUENCE [LARGE SCALE GENOMIC DNA]</scope>
    <source>
        <strain evidence="3 4">CGMCC 1.12511</strain>
    </source>
</reference>
<proteinExistence type="predicted"/>
<dbReference type="Proteomes" id="UP000192634">
    <property type="component" value="Unassembled WGS sequence"/>
</dbReference>
<evidence type="ECO:0000256" key="1">
    <source>
        <dbReference type="SAM" id="MobiDB-lite"/>
    </source>
</evidence>
<name>A0A1W1YG43_9MICO</name>
<feature type="compositionally biased region" description="Pro residues" evidence="1">
    <location>
        <begin position="148"/>
        <end position="164"/>
    </location>
</feature>
<evidence type="ECO:0000313" key="4">
    <source>
        <dbReference type="Proteomes" id="UP000192634"/>
    </source>
</evidence>
<accession>A0A1W1YG43</accession>
<sequence>MKVVDPSGRTWRVSRRWMPWRRKAHVGDWGDVPSGHGLGDDPISAIIGVFLLILLIPVVVLSVVVALEMLVLLLVLPFALLGRMLFGRHWRVEVRDGWEFAWETEAGDWQQSGRSIERIAEGLRRGLVPWQAAGPAAAQSSPHQPGTGGPPPGQPPPPPGVRRG</sequence>
<keyword evidence="2" id="KW-0472">Membrane</keyword>
<keyword evidence="2" id="KW-1133">Transmembrane helix</keyword>
<dbReference type="AlphaFoldDB" id="A0A1W1YG43"/>
<feature type="region of interest" description="Disordered" evidence="1">
    <location>
        <begin position="131"/>
        <end position="164"/>
    </location>
</feature>